<name>A0A0B0NYL0_GOSAR</name>
<reference evidence="2" key="1">
    <citation type="submission" date="2014-09" db="EMBL/GenBank/DDBJ databases">
        <authorList>
            <person name="Mudge J."/>
            <person name="Ramaraj T."/>
            <person name="Lindquist I.E."/>
            <person name="Bharti A.K."/>
            <person name="Sundararajan A."/>
            <person name="Cameron C.T."/>
            <person name="Woodward J.E."/>
            <person name="May G.D."/>
            <person name="Brubaker C."/>
            <person name="Broadhvest J."/>
            <person name="Wilkins T.A."/>
        </authorList>
    </citation>
    <scope>NUCLEOTIDE SEQUENCE</scope>
    <source>
        <strain evidence="2">cv. AKA8401</strain>
    </source>
</reference>
<organism evidence="1 2">
    <name type="scientific">Gossypium arboreum</name>
    <name type="common">Tree cotton</name>
    <name type="synonym">Gossypium nanking</name>
    <dbReference type="NCBI Taxonomy" id="29729"/>
    <lineage>
        <taxon>Eukaryota</taxon>
        <taxon>Viridiplantae</taxon>
        <taxon>Streptophyta</taxon>
        <taxon>Embryophyta</taxon>
        <taxon>Tracheophyta</taxon>
        <taxon>Spermatophyta</taxon>
        <taxon>Magnoliopsida</taxon>
        <taxon>eudicotyledons</taxon>
        <taxon>Gunneridae</taxon>
        <taxon>Pentapetalae</taxon>
        <taxon>rosids</taxon>
        <taxon>malvids</taxon>
        <taxon>Malvales</taxon>
        <taxon>Malvaceae</taxon>
        <taxon>Malvoideae</taxon>
        <taxon>Gossypium</taxon>
    </lineage>
</organism>
<gene>
    <name evidence="1" type="ORF">F383_25443</name>
</gene>
<dbReference type="Proteomes" id="UP000032142">
    <property type="component" value="Unassembled WGS sequence"/>
</dbReference>
<protein>
    <submittedName>
        <fullName evidence="1">Uncharacterized protein</fullName>
    </submittedName>
</protein>
<evidence type="ECO:0000313" key="1">
    <source>
        <dbReference type="EMBL" id="KHG19593.1"/>
    </source>
</evidence>
<accession>A0A0B0NYL0</accession>
<evidence type="ECO:0000313" key="2">
    <source>
        <dbReference type="Proteomes" id="UP000032142"/>
    </source>
</evidence>
<sequence length="16" mass="1690">MGRDTGMCLSCVSQTT</sequence>
<keyword evidence="2" id="KW-1185">Reference proteome</keyword>
<dbReference type="AlphaFoldDB" id="A0A0B0NYL0"/>
<dbReference type="EMBL" id="KN413483">
    <property type="protein sequence ID" value="KHG19593.1"/>
    <property type="molecule type" value="Genomic_DNA"/>
</dbReference>
<proteinExistence type="predicted"/>